<evidence type="ECO:0000313" key="2">
    <source>
        <dbReference type="Proteomes" id="UP001065298"/>
    </source>
</evidence>
<reference evidence="1" key="1">
    <citation type="submission" date="2022-06" db="EMBL/GenBank/DDBJ databases">
        <title>Fusarium solani species complex genomes reveal bases of compartmentalisation and animal pathogenesis.</title>
        <authorList>
            <person name="Tsai I.J."/>
        </authorList>
    </citation>
    <scope>NUCLEOTIDE SEQUENCE</scope>
    <source>
        <strain evidence="1">Fu6.1</strain>
    </source>
</reference>
<sequence length="352" mass="39480">MSSRPLLPLPPRFGPPPESMMFTVRRAASSLPPIQQCFDQHHLHVSINCGVCDKELSEGSHCMIIYSKTFPRGPWNSVSTRVRLRPGHILWQGDGLCFCSIGRDKSLPPGAALTHLHCFFLFFGRSPPRAVFRHMRDRLATALTFRGFDKAPFNRHYTIRFPRDVSVAAFLKTAAQLGLGHLESLPDEVISIIARLYVGSPFLDAVRVMATSLELRAFTPHCVWFSLQEVISWKRGDAVPVLASPQSPQPGPVRITLDPRGIFCVDRETGGNPLHTQRFVRIQDGKGVKLYFKDGLAYLKRPEGHTWFQINEPLLTRRTEGIIGYILPPPVDSYGHPILPTQAPPPPWSPTQ</sequence>
<dbReference type="Proteomes" id="UP001065298">
    <property type="component" value="Chromosome 1"/>
</dbReference>
<comment type="caution">
    <text evidence="1">The sequence shown here is derived from an EMBL/GenBank/DDBJ whole genome shotgun (WGS) entry which is preliminary data.</text>
</comment>
<proteinExistence type="predicted"/>
<accession>A0ACC0RH88</accession>
<protein>
    <submittedName>
        <fullName evidence="1">Uncharacterized protein</fullName>
    </submittedName>
</protein>
<organism evidence="1 2">
    <name type="scientific">Fusarium keratoplasticum</name>
    <dbReference type="NCBI Taxonomy" id="1328300"/>
    <lineage>
        <taxon>Eukaryota</taxon>
        <taxon>Fungi</taxon>
        <taxon>Dikarya</taxon>
        <taxon>Ascomycota</taxon>
        <taxon>Pezizomycotina</taxon>
        <taxon>Sordariomycetes</taxon>
        <taxon>Hypocreomycetidae</taxon>
        <taxon>Hypocreales</taxon>
        <taxon>Nectriaceae</taxon>
        <taxon>Fusarium</taxon>
        <taxon>Fusarium solani species complex</taxon>
    </lineage>
</organism>
<gene>
    <name evidence="1" type="ORF">NCS57_00188300</name>
</gene>
<evidence type="ECO:0000313" key="1">
    <source>
        <dbReference type="EMBL" id="KAI8685197.1"/>
    </source>
</evidence>
<dbReference type="EMBL" id="CM046503">
    <property type="protein sequence ID" value="KAI8685197.1"/>
    <property type="molecule type" value="Genomic_DNA"/>
</dbReference>
<name>A0ACC0RH88_9HYPO</name>
<keyword evidence="2" id="KW-1185">Reference proteome</keyword>